<dbReference type="VEuPathDB" id="FungiDB:ASPZODRAFT_120689"/>
<dbReference type="InterPro" id="IPR000182">
    <property type="entry name" value="GNAT_dom"/>
</dbReference>
<dbReference type="SUPFAM" id="SSF55729">
    <property type="entry name" value="Acyl-CoA N-acyltransferases (Nat)"/>
    <property type="match status" value="1"/>
</dbReference>
<protein>
    <recommendedName>
        <fullName evidence="1">N-acetyltransferase domain-containing protein</fullName>
    </recommendedName>
</protein>
<dbReference type="Pfam" id="PF00583">
    <property type="entry name" value="Acetyltransf_1"/>
    <property type="match status" value="1"/>
</dbReference>
<feature type="domain" description="N-acetyltransferase" evidence="1">
    <location>
        <begin position="96"/>
        <end position="225"/>
    </location>
</feature>
<dbReference type="STRING" id="1073090.A0A1L9SD94"/>
<organism evidence="2 3">
    <name type="scientific">Penicilliopsis zonata CBS 506.65</name>
    <dbReference type="NCBI Taxonomy" id="1073090"/>
    <lineage>
        <taxon>Eukaryota</taxon>
        <taxon>Fungi</taxon>
        <taxon>Dikarya</taxon>
        <taxon>Ascomycota</taxon>
        <taxon>Pezizomycotina</taxon>
        <taxon>Eurotiomycetes</taxon>
        <taxon>Eurotiomycetidae</taxon>
        <taxon>Eurotiales</taxon>
        <taxon>Aspergillaceae</taxon>
        <taxon>Penicilliopsis</taxon>
    </lineage>
</organism>
<dbReference type="PROSITE" id="PS51186">
    <property type="entry name" value="GNAT"/>
    <property type="match status" value="1"/>
</dbReference>
<proteinExistence type="predicted"/>
<dbReference type="GO" id="GO:0016747">
    <property type="term" value="F:acyltransferase activity, transferring groups other than amino-acyl groups"/>
    <property type="evidence" value="ECO:0007669"/>
    <property type="project" value="InterPro"/>
</dbReference>
<dbReference type="Proteomes" id="UP000184188">
    <property type="component" value="Unassembled WGS sequence"/>
</dbReference>
<accession>A0A1L9SD94</accession>
<dbReference type="InterPro" id="IPR052523">
    <property type="entry name" value="Trichothecene_AcTrans"/>
</dbReference>
<gene>
    <name evidence="2" type="ORF">ASPZODRAFT_120689</name>
</gene>
<dbReference type="AlphaFoldDB" id="A0A1L9SD94"/>
<dbReference type="EMBL" id="KV878346">
    <property type="protein sequence ID" value="OJJ45166.1"/>
    <property type="molecule type" value="Genomic_DNA"/>
</dbReference>
<keyword evidence="3" id="KW-1185">Reference proteome</keyword>
<dbReference type="GeneID" id="34607724"/>
<evidence type="ECO:0000259" key="1">
    <source>
        <dbReference type="PROSITE" id="PS51186"/>
    </source>
</evidence>
<dbReference type="CDD" id="cd04301">
    <property type="entry name" value="NAT_SF"/>
    <property type="match status" value="1"/>
</dbReference>
<dbReference type="PANTHER" id="PTHR42791:SF2">
    <property type="entry name" value="N-ACETYLTRANSFERASE DOMAIN-CONTAINING PROTEIN"/>
    <property type="match status" value="1"/>
</dbReference>
<dbReference type="PANTHER" id="PTHR42791">
    <property type="entry name" value="GNAT FAMILY ACETYLTRANSFERASE"/>
    <property type="match status" value="1"/>
</dbReference>
<reference evidence="3" key="1">
    <citation type="journal article" date="2017" name="Genome Biol.">
        <title>Comparative genomics reveals high biological diversity and specific adaptations in the industrially and medically important fungal genus Aspergillus.</title>
        <authorList>
            <person name="de Vries R.P."/>
            <person name="Riley R."/>
            <person name="Wiebenga A."/>
            <person name="Aguilar-Osorio G."/>
            <person name="Amillis S."/>
            <person name="Uchima C.A."/>
            <person name="Anderluh G."/>
            <person name="Asadollahi M."/>
            <person name="Askin M."/>
            <person name="Barry K."/>
            <person name="Battaglia E."/>
            <person name="Bayram O."/>
            <person name="Benocci T."/>
            <person name="Braus-Stromeyer S.A."/>
            <person name="Caldana C."/>
            <person name="Canovas D."/>
            <person name="Cerqueira G.C."/>
            <person name="Chen F."/>
            <person name="Chen W."/>
            <person name="Choi C."/>
            <person name="Clum A."/>
            <person name="Dos Santos R.A."/>
            <person name="Damasio A.R."/>
            <person name="Diallinas G."/>
            <person name="Emri T."/>
            <person name="Fekete E."/>
            <person name="Flipphi M."/>
            <person name="Freyberg S."/>
            <person name="Gallo A."/>
            <person name="Gournas C."/>
            <person name="Habgood R."/>
            <person name="Hainaut M."/>
            <person name="Harispe M.L."/>
            <person name="Henrissat B."/>
            <person name="Hilden K.S."/>
            <person name="Hope R."/>
            <person name="Hossain A."/>
            <person name="Karabika E."/>
            <person name="Karaffa L."/>
            <person name="Karanyi Z."/>
            <person name="Krasevec N."/>
            <person name="Kuo A."/>
            <person name="Kusch H."/>
            <person name="LaButti K."/>
            <person name="Lagendijk E.L."/>
            <person name="Lapidus A."/>
            <person name="Levasseur A."/>
            <person name="Lindquist E."/>
            <person name="Lipzen A."/>
            <person name="Logrieco A.F."/>
            <person name="MacCabe A."/>
            <person name="Maekelae M.R."/>
            <person name="Malavazi I."/>
            <person name="Melin P."/>
            <person name="Meyer V."/>
            <person name="Mielnichuk N."/>
            <person name="Miskei M."/>
            <person name="Molnar A.P."/>
            <person name="Mule G."/>
            <person name="Ngan C.Y."/>
            <person name="Orejas M."/>
            <person name="Orosz E."/>
            <person name="Ouedraogo J.P."/>
            <person name="Overkamp K.M."/>
            <person name="Park H.-S."/>
            <person name="Perrone G."/>
            <person name="Piumi F."/>
            <person name="Punt P.J."/>
            <person name="Ram A.F."/>
            <person name="Ramon A."/>
            <person name="Rauscher S."/>
            <person name="Record E."/>
            <person name="Riano-Pachon D.M."/>
            <person name="Robert V."/>
            <person name="Roehrig J."/>
            <person name="Ruller R."/>
            <person name="Salamov A."/>
            <person name="Salih N.S."/>
            <person name="Samson R.A."/>
            <person name="Sandor E."/>
            <person name="Sanguinetti M."/>
            <person name="Schuetze T."/>
            <person name="Sepcic K."/>
            <person name="Shelest E."/>
            <person name="Sherlock G."/>
            <person name="Sophianopoulou V."/>
            <person name="Squina F.M."/>
            <person name="Sun H."/>
            <person name="Susca A."/>
            <person name="Todd R.B."/>
            <person name="Tsang A."/>
            <person name="Unkles S.E."/>
            <person name="van de Wiele N."/>
            <person name="van Rossen-Uffink D."/>
            <person name="Oliveira J.V."/>
            <person name="Vesth T.C."/>
            <person name="Visser J."/>
            <person name="Yu J.-H."/>
            <person name="Zhou M."/>
            <person name="Andersen M.R."/>
            <person name="Archer D.B."/>
            <person name="Baker S.E."/>
            <person name="Benoit I."/>
            <person name="Brakhage A.A."/>
            <person name="Braus G.H."/>
            <person name="Fischer R."/>
            <person name="Frisvad J.C."/>
            <person name="Goldman G.H."/>
            <person name="Houbraken J."/>
            <person name="Oakley B."/>
            <person name="Pocsi I."/>
            <person name="Scazzocchio C."/>
            <person name="Seiboth B."/>
            <person name="vanKuyk P.A."/>
            <person name="Wortman J."/>
            <person name="Dyer P.S."/>
            <person name="Grigoriev I.V."/>
        </authorList>
    </citation>
    <scope>NUCLEOTIDE SEQUENCE [LARGE SCALE GENOMIC DNA]</scope>
    <source>
        <strain evidence="3">CBS 506.65</strain>
    </source>
</reference>
<sequence length="229" mass="25885">MAKWKIESCSVEDAAALAQNNISAFWEDPTWRILWPDEITLEYLIEQSGIRQGNNLLRSPEDMRHQKAVDPATGALVGYARWKLPSTCADDEWPEARVPVVGEEEKKQIQQLAESAWWEPRSDMDSLDEEAHRISTRILAEKPHIKLDYLAVHPNNKGKGIASALVESGIQQANRLGLPIFILAYKAGHGVYKRLGFQEVDRIIQDISKFGCSTEYGVYFMVYDPLLSG</sequence>
<dbReference type="RefSeq" id="XP_022579676.1">
    <property type="nucleotide sequence ID" value="XM_022721259.1"/>
</dbReference>
<dbReference type="Gene3D" id="3.40.630.30">
    <property type="match status" value="1"/>
</dbReference>
<dbReference type="InterPro" id="IPR016181">
    <property type="entry name" value="Acyl_CoA_acyltransferase"/>
</dbReference>
<evidence type="ECO:0000313" key="2">
    <source>
        <dbReference type="EMBL" id="OJJ45166.1"/>
    </source>
</evidence>
<dbReference type="OrthoDB" id="61113at2759"/>
<evidence type="ECO:0000313" key="3">
    <source>
        <dbReference type="Proteomes" id="UP000184188"/>
    </source>
</evidence>
<name>A0A1L9SD94_9EURO</name>